<comment type="pathway">
    <text evidence="3">Amino-acid biosynthesis; L-lysine biosynthesis via DAP pathway; DL-2,6-diaminopimelate from LL-2,6-diaminopimelate: step 1/1.</text>
</comment>
<dbReference type="SUPFAM" id="SSF54506">
    <property type="entry name" value="Diaminopimelate epimerase-like"/>
    <property type="match status" value="2"/>
</dbReference>
<comment type="catalytic activity">
    <reaction evidence="3">
        <text>(2S,6S)-2,6-diaminopimelate = meso-2,6-diaminopimelate</text>
        <dbReference type="Rhea" id="RHEA:15393"/>
        <dbReference type="ChEBI" id="CHEBI:57609"/>
        <dbReference type="ChEBI" id="CHEBI:57791"/>
        <dbReference type="EC" id="5.1.1.7"/>
    </reaction>
</comment>
<feature type="active site" description="Proton acceptor" evidence="3">
    <location>
        <position position="256"/>
    </location>
</feature>
<reference evidence="5 6" key="1">
    <citation type="submission" date="2020-08" db="EMBL/GenBank/DDBJ databases">
        <title>Genomic Encyclopedia of Type Strains, Phase IV (KMG-IV): sequencing the most valuable type-strain genomes for metagenomic binning, comparative biology and taxonomic classification.</title>
        <authorList>
            <person name="Goeker M."/>
        </authorList>
    </citation>
    <scope>NUCLEOTIDE SEQUENCE [LARGE SCALE GENOMIC DNA]</scope>
    <source>
        <strain evidence="5 6">DSM 27203</strain>
    </source>
</reference>
<keyword evidence="2 3" id="KW-0413">Isomerase</keyword>
<comment type="function">
    <text evidence="3">Catalyzes the stereoinversion of LL-2,6-diaminopimelate (L,L-DAP) to meso-diaminopimelate (meso-DAP), a precursor of L-lysine and an essential component of the bacterial peptidoglycan.</text>
</comment>
<comment type="subunit">
    <text evidence="3">Homodimer.</text>
</comment>
<dbReference type="NCBIfam" id="TIGR00652">
    <property type="entry name" value="DapF"/>
    <property type="match status" value="1"/>
</dbReference>
<dbReference type="PANTHER" id="PTHR31689:SF0">
    <property type="entry name" value="DIAMINOPIMELATE EPIMERASE"/>
    <property type="match status" value="1"/>
</dbReference>
<dbReference type="GO" id="GO:0008837">
    <property type="term" value="F:diaminopimelate epimerase activity"/>
    <property type="evidence" value="ECO:0007669"/>
    <property type="project" value="UniProtKB-UniRule"/>
</dbReference>
<organism evidence="5 6">
    <name type="scientific">Stakelama sediminis</name>
    <dbReference type="NCBI Taxonomy" id="463200"/>
    <lineage>
        <taxon>Bacteria</taxon>
        <taxon>Pseudomonadati</taxon>
        <taxon>Pseudomonadota</taxon>
        <taxon>Alphaproteobacteria</taxon>
        <taxon>Sphingomonadales</taxon>
        <taxon>Sphingomonadaceae</taxon>
        <taxon>Stakelama</taxon>
    </lineage>
</organism>
<dbReference type="Gene3D" id="3.10.310.10">
    <property type="entry name" value="Diaminopimelate Epimerase, Chain A, domain 1"/>
    <property type="match status" value="2"/>
</dbReference>
<evidence type="ECO:0000256" key="2">
    <source>
        <dbReference type="ARBA" id="ARBA00023235"/>
    </source>
</evidence>
<dbReference type="PANTHER" id="PTHR31689">
    <property type="entry name" value="DIAMINOPIMELATE EPIMERASE, CHLOROPLASTIC"/>
    <property type="match status" value="1"/>
</dbReference>
<feature type="binding site" evidence="3">
    <location>
        <begin position="257"/>
        <end position="258"/>
    </location>
    <ligand>
        <name>substrate</name>
    </ligand>
</feature>
<dbReference type="AlphaFoldDB" id="A0A840Z1F2"/>
<evidence type="ECO:0000256" key="1">
    <source>
        <dbReference type="ARBA" id="ARBA00010219"/>
    </source>
</evidence>
<dbReference type="GO" id="GO:0009089">
    <property type="term" value="P:lysine biosynthetic process via diaminopimelate"/>
    <property type="evidence" value="ECO:0007669"/>
    <property type="project" value="UniProtKB-UniRule"/>
</dbReference>
<keyword evidence="6" id="KW-1185">Reference proteome</keyword>
<feature type="binding site" evidence="3">
    <location>
        <position position="196"/>
    </location>
    <ligand>
        <name>substrate</name>
    </ligand>
</feature>
<dbReference type="UniPathway" id="UPA00034">
    <property type="reaction ID" value="UER00025"/>
</dbReference>
<comment type="caution">
    <text evidence="3">Lacks conserved residue(s) required for the propagation of feature annotation.</text>
</comment>
<dbReference type="EMBL" id="JACIJI010000005">
    <property type="protein sequence ID" value="MBB5719607.1"/>
    <property type="molecule type" value="Genomic_DNA"/>
</dbReference>
<gene>
    <name evidence="3" type="primary">dapF</name>
    <name evidence="5" type="ORF">FHR23_002555</name>
</gene>
<dbReference type="GO" id="GO:0005829">
    <property type="term" value="C:cytosol"/>
    <property type="evidence" value="ECO:0007669"/>
    <property type="project" value="TreeGrafter"/>
</dbReference>
<dbReference type="HAMAP" id="MF_00197">
    <property type="entry name" value="DAP_epimerase"/>
    <property type="match status" value="1"/>
</dbReference>
<keyword evidence="3" id="KW-0457">Lysine biosynthesis</keyword>
<feature type="site" description="Could be important to modulate the pK values of the two catalytic cysteine residues" evidence="3">
    <location>
        <position position="247"/>
    </location>
</feature>
<dbReference type="Pfam" id="PF01678">
    <property type="entry name" value="DAP_epimerase"/>
    <property type="match status" value="2"/>
</dbReference>
<dbReference type="InterPro" id="IPR001653">
    <property type="entry name" value="DAP_epimerase_DapF"/>
</dbReference>
<evidence type="ECO:0000256" key="3">
    <source>
        <dbReference type="HAMAP-Rule" id="MF_00197"/>
    </source>
</evidence>
<comment type="caution">
    <text evidence="5">The sequence shown here is derived from an EMBL/GenBank/DDBJ whole genome shotgun (WGS) entry which is preliminary data.</text>
</comment>
<accession>A0A840Z1F2</accession>
<feature type="site" description="Could be important to modulate the pK values of the two catalytic cysteine residues" evidence="3">
    <location>
        <position position="198"/>
    </location>
</feature>
<feature type="binding site" evidence="3">
    <location>
        <position position="45"/>
    </location>
    <ligand>
        <name>substrate</name>
    </ligand>
</feature>
<name>A0A840Z1F2_9SPHN</name>
<feature type="active site" description="Proton donor" evidence="3">
    <location>
        <position position="108"/>
    </location>
</feature>
<comment type="similarity">
    <text evidence="1 3">Belongs to the diaminopimelate epimerase family.</text>
</comment>
<evidence type="ECO:0000256" key="4">
    <source>
        <dbReference type="NCBIfam" id="TIGR00652"/>
    </source>
</evidence>
<keyword evidence="3" id="KW-0963">Cytoplasm</keyword>
<dbReference type="Proteomes" id="UP000554342">
    <property type="component" value="Unassembled WGS sequence"/>
</dbReference>
<evidence type="ECO:0000313" key="5">
    <source>
        <dbReference type="EMBL" id="MBB5719607.1"/>
    </source>
</evidence>
<feature type="binding site" evidence="3">
    <location>
        <position position="99"/>
    </location>
    <ligand>
        <name>substrate</name>
    </ligand>
</feature>
<sequence>MSWHSRARVQSVSVVHPQFDGASRGGFPYMGGMRLDFIKCHGSGNDFPLIDARFLTLDDGQWAAVARLMADRDGPVGGDGLLLLVPGDATHAFGMRMFNSDGSEAETCLNGLRCTARLGFEVTGLDHAPVKLKTSSAQAALAEAISPGVATIRTRAGPASTACADVGLVGVGERIVDAVIPGLPSERHFTGVAMPNPHLVTFVDAVDEAELVALGDWCEAGPALIPARANVSFVELRAGGLFVRTYERGVGLTDSCGSAMAASTYAAGLTGRTAFGAEVNVFNRGGLVRATAQADGMVEISGNATFDYDAHVEIDPDAGTIGAVAMVEERGKESAAWKAAVEALA</sequence>
<evidence type="ECO:0000313" key="6">
    <source>
        <dbReference type="Proteomes" id="UP000554342"/>
    </source>
</evidence>
<proteinExistence type="inferred from homology"/>
<dbReference type="EC" id="5.1.1.7" evidence="3 4"/>
<keyword evidence="3" id="KW-0028">Amino-acid biosynthesis</keyword>
<feature type="binding site" evidence="3">
    <location>
        <begin position="247"/>
        <end position="248"/>
    </location>
    <ligand>
        <name>substrate</name>
    </ligand>
</feature>
<feature type="binding site" evidence="3">
    <location>
        <position position="230"/>
    </location>
    <ligand>
        <name>substrate</name>
    </ligand>
</feature>
<comment type="subcellular location">
    <subcellularLocation>
        <location evidence="3">Cytoplasm</location>
    </subcellularLocation>
</comment>
<protein>
    <recommendedName>
        <fullName evidence="3 4">Diaminopimelate epimerase</fullName>
        <shortName evidence="3">DAP epimerase</shortName>
        <ecNumber evidence="3 4">5.1.1.7</ecNumber>
    </recommendedName>
    <alternativeName>
        <fullName evidence="3">PLP-independent amino acid racemase</fullName>
    </alternativeName>
</protein>